<gene>
    <name evidence="1" type="ORF">DS909_17860</name>
</gene>
<evidence type="ECO:0000313" key="2">
    <source>
        <dbReference type="Proteomes" id="UP000252706"/>
    </source>
</evidence>
<dbReference type="EMBL" id="QOCE01000045">
    <property type="protein sequence ID" value="RBW51470.1"/>
    <property type="molecule type" value="Genomic_DNA"/>
</dbReference>
<proteinExistence type="predicted"/>
<protein>
    <submittedName>
        <fullName evidence="1">Uncharacterized protein</fullName>
    </submittedName>
</protein>
<accession>A0A366WNJ6</accession>
<sequence length="71" mass="8092">MGDRPQGVAGDCNSLAETHAWFDSRVAHHFHILFNKNKEVVDSAALWRPYEAQHSLPGFSAVRRNFEPPKF</sequence>
<dbReference type="AlphaFoldDB" id="A0A366WNJ6"/>
<organism evidence="1 2">
    <name type="scientific">Phaeobacter gallaeciensis</name>
    <dbReference type="NCBI Taxonomy" id="60890"/>
    <lineage>
        <taxon>Bacteria</taxon>
        <taxon>Pseudomonadati</taxon>
        <taxon>Pseudomonadota</taxon>
        <taxon>Alphaproteobacteria</taxon>
        <taxon>Rhodobacterales</taxon>
        <taxon>Roseobacteraceae</taxon>
        <taxon>Phaeobacter</taxon>
    </lineage>
</organism>
<reference evidence="1 2" key="1">
    <citation type="submission" date="2018-07" db="EMBL/GenBank/DDBJ databases">
        <title>Modular assembly of carbohydrate-degrading microbial communities in the ocean.</title>
        <authorList>
            <person name="Enke T.N."/>
            <person name="Datta M.S."/>
            <person name="Schwartzman J.A."/>
            <person name="Cermak N."/>
            <person name="Schmitz D.A."/>
            <person name="Barrere J."/>
            <person name="Cordero O.X."/>
        </authorList>
    </citation>
    <scope>NUCLEOTIDE SEQUENCE [LARGE SCALE GENOMIC DNA]</scope>
    <source>
        <strain evidence="1 2">C3M10</strain>
    </source>
</reference>
<name>A0A366WNJ6_9RHOB</name>
<evidence type="ECO:0000313" key="1">
    <source>
        <dbReference type="EMBL" id="RBW51470.1"/>
    </source>
</evidence>
<comment type="caution">
    <text evidence="1">The sequence shown here is derived from an EMBL/GenBank/DDBJ whole genome shotgun (WGS) entry which is preliminary data.</text>
</comment>
<dbReference type="Proteomes" id="UP000252706">
    <property type="component" value="Unassembled WGS sequence"/>
</dbReference>